<dbReference type="STRING" id="139420.A0A371DJJ9"/>
<dbReference type="AlphaFoldDB" id="A0A371DJJ9"/>
<keyword evidence="2" id="KW-1185">Reference proteome</keyword>
<gene>
    <name evidence="1" type="ORF">OH76DRAFT_1399963</name>
</gene>
<dbReference type="InterPro" id="IPR022085">
    <property type="entry name" value="OpdG"/>
</dbReference>
<accession>A0A371DJJ9</accession>
<proteinExistence type="predicted"/>
<dbReference type="PANTHER" id="PTHR38797">
    <property type="entry name" value="NUCLEAR PORE COMPLEX PROTEIN NUP85-RELATED"/>
    <property type="match status" value="1"/>
</dbReference>
<dbReference type="InterPro" id="IPR053204">
    <property type="entry name" value="Oxopyrrolidines_Biosynth-assoc"/>
</dbReference>
<sequence length="315" mass="34464">MAYIHSAVTAALAAVEDHLLSPEEIATTVVAQCNQCIASSTGNADVTQEGDTPGLEGLLWSFWSGLLNIAEDDASMHDRLARILAALKTKDSQGCAGWIIWGEGSHWGELPLFGPVSREGMNGPNAFLQGEGFLDKSTPRAHAVLCGDLPTKDPVERMFSQSRKEWLNINAFLAKLWALDIVDEHFFGITTMRMFLEPLSVQSNKGPTVDVDRDDPQELQIEVAAIWIKIAGAKMYRCRKILGPKGNPDWKANQGASGASGGTWDGADGYHPDRWAHWKQIFSEVAQGNWRKNVTEAAQAAVDAMEKFERDTPSA</sequence>
<dbReference type="PANTHER" id="PTHR38797:SF4">
    <property type="entry name" value="NUCLEAR PORE COMPLEX PROTEIN NUP85"/>
    <property type="match status" value="1"/>
</dbReference>
<evidence type="ECO:0000313" key="1">
    <source>
        <dbReference type="EMBL" id="RDX52707.1"/>
    </source>
</evidence>
<dbReference type="EMBL" id="KZ857389">
    <property type="protein sequence ID" value="RDX52707.1"/>
    <property type="molecule type" value="Genomic_DNA"/>
</dbReference>
<dbReference type="Proteomes" id="UP000256964">
    <property type="component" value="Unassembled WGS sequence"/>
</dbReference>
<dbReference type="OrthoDB" id="3350591at2759"/>
<dbReference type="Pfam" id="PF12311">
    <property type="entry name" value="DUF3632"/>
    <property type="match status" value="1"/>
</dbReference>
<protein>
    <submittedName>
        <fullName evidence="1">Uncharacterized protein</fullName>
    </submittedName>
</protein>
<organism evidence="1 2">
    <name type="scientific">Lentinus brumalis</name>
    <dbReference type="NCBI Taxonomy" id="2498619"/>
    <lineage>
        <taxon>Eukaryota</taxon>
        <taxon>Fungi</taxon>
        <taxon>Dikarya</taxon>
        <taxon>Basidiomycota</taxon>
        <taxon>Agaricomycotina</taxon>
        <taxon>Agaricomycetes</taxon>
        <taxon>Polyporales</taxon>
        <taxon>Polyporaceae</taxon>
        <taxon>Lentinus</taxon>
    </lineage>
</organism>
<reference evidence="1 2" key="1">
    <citation type="journal article" date="2018" name="Biotechnol. Biofuels">
        <title>Integrative visual omics of the white-rot fungus Polyporus brumalis exposes the biotechnological potential of its oxidative enzymes for delignifying raw plant biomass.</title>
        <authorList>
            <person name="Miyauchi S."/>
            <person name="Rancon A."/>
            <person name="Drula E."/>
            <person name="Hage H."/>
            <person name="Chaduli D."/>
            <person name="Favel A."/>
            <person name="Grisel S."/>
            <person name="Henrissat B."/>
            <person name="Herpoel-Gimbert I."/>
            <person name="Ruiz-Duenas F.J."/>
            <person name="Chevret D."/>
            <person name="Hainaut M."/>
            <person name="Lin J."/>
            <person name="Wang M."/>
            <person name="Pangilinan J."/>
            <person name="Lipzen A."/>
            <person name="Lesage-Meessen L."/>
            <person name="Navarro D."/>
            <person name="Riley R."/>
            <person name="Grigoriev I.V."/>
            <person name="Zhou S."/>
            <person name="Raouche S."/>
            <person name="Rosso M.N."/>
        </authorList>
    </citation>
    <scope>NUCLEOTIDE SEQUENCE [LARGE SCALE GENOMIC DNA]</scope>
    <source>
        <strain evidence="1 2">BRFM 1820</strain>
    </source>
</reference>
<evidence type="ECO:0000313" key="2">
    <source>
        <dbReference type="Proteomes" id="UP000256964"/>
    </source>
</evidence>
<name>A0A371DJJ9_9APHY</name>